<comment type="caution">
    <text evidence="2">The sequence shown here is derived from an EMBL/GenBank/DDBJ whole genome shotgun (WGS) entry which is preliminary data.</text>
</comment>
<proteinExistence type="predicted"/>
<keyword evidence="1" id="KW-0812">Transmembrane</keyword>
<evidence type="ECO:0000256" key="1">
    <source>
        <dbReference type="SAM" id="Phobius"/>
    </source>
</evidence>
<protein>
    <submittedName>
        <fullName evidence="2">Membrane protein</fullName>
    </submittedName>
</protein>
<dbReference type="RefSeq" id="WP_344634864.1">
    <property type="nucleotide sequence ID" value="NZ_BAAATR010000003.1"/>
</dbReference>
<organism evidence="2 3">
    <name type="scientific">Kitasatospora cystarginea</name>
    <dbReference type="NCBI Taxonomy" id="58350"/>
    <lineage>
        <taxon>Bacteria</taxon>
        <taxon>Bacillati</taxon>
        <taxon>Actinomycetota</taxon>
        <taxon>Actinomycetes</taxon>
        <taxon>Kitasatosporales</taxon>
        <taxon>Streptomycetaceae</taxon>
        <taxon>Kitasatospora</taxon>
    </lineage>
</organism>
<dbReference type="EMBL" id="BAAATR010000003">
    <property type="protein sequence ID" value="GAA2230997.1"/>
    <property type="molecule type" value="Genomic_DNA"/>
</dbReference>
<keyword evidence="3" id="KW-1185">Reference proteome</keyword>
<reference evidence="2 3" key="1">
    <citation type="journal article" date="2019" name="Int. J. Syst. Evol. Microbiol.">
        <title>The Global Catalogue of Microorganisms (GCM) 10K type strain sequencing project: providing services to taxonomists for standard genome sequencing and annotation.</title>
        <authorList>
            <consortium name="The Broad Institute Genomics Platform"/>
            <consortium name="The Broad Institute Genome Sequencing Center for Infectious Disease"/>
            <person name="Wu L."/>
            <person name="Ma J."/>
        </authorList>
    </citation>
    <scope>NUCLEOTIDE SEQUENCE [LARGE SCALE GENOMIC DNA]</scope>
    <source>
        <strain evidence="2 3">JCM 7356</strain>
    </source>
</reference>
<feature type="transmembrane region" description="Helical" evidence="1">
    <location>
        <begin position="136"/>
        <end position="159"/>
    </location>
</feature>
<gene>
    <name evidence="2" type="ORF">GCM10010430_08970</name>
</gene>
<keyword evidence="1" id="KW-0472">Membrane</keyword>
<accession>A0ABN3DHM3</accession>
<keyword evidence="1" id="KW-1133">Transmembrane helix</keyword>
<evidence type="ECO:0000313" key="2">
    <source>
        <dbReference type="EMBL" id="GAA2230997.1"/>
    </source>
</evidence>
<feature type="transmembrane region" description="Helical" evidence="1">
    <location>
        <begin position="97"/>
        <end position="124"/>
    </location>
</feature>
<name>A0ABN3DHM3_9ACTN</name>
<dbReference type="Proteomes" id="UP001500305">
    <property type="component" value="Unassembled WGS sequence"/>
</dbReference>
<evidence type="ECO:0000313" key="3">
    <source>
        <dbReference type="Proteomes" id="UP001500305"/>
    </source>
</evidence>
<sequence length="206" mass="22091">MDRLNRPPQLSNLSQQDRADFELALRQALARPEIRDALQRNPDLCPEQLQALARTATGEIAAAAADEYLEYLRVRGAAGSPAYDSPRSIDQDWAGGLMGVLAVLVPLLTGTAAAILLLLGYALGLAKSQRHLADSLLTAGWATAVVAGICVIGGVVGLLTTAARRRAAQSDTPAAGRPEELKRAREAWRTALLERGLLPYLHLRLQ</sequence>